<sequence>MQRAVRHISAILGRVIFIDFSIQIVFGMTWMCLNFSKLPQFGESLFYVEISKNFICDEYTGILYPVFLLLARGIEGLAGLPYYCVMYVVQLLVACYAAHRLLMGLKKTKRALNLWGSLAVLTLPMAMQCHLAVLPYSLVSSFFLLELSISLETVRKGMLRVRQMVKLASFWLLCALLLPEYLLLGAIPPVLVLLWGLVRIFGLVRRGNCQETRRQDIWRFARQFVIFLAFGATIIGMNSLTQVKGYYGKNEKSLEACLVSRTAWTSLMSYYEGFPEQLREILDWGDVQASAYYADNMAMVFGPAVEEALGTEEAREFFLALSKQAWEQNRAHILHEIAWDAAAYTVSPIALQMQLTGRGYDSYSGRNYEIMRHYTPVLSRIYMDYSCWWFAAALCLGAILGVFCIFLDRSLISGRNFFSVLILGVSCLGLIFWYTMQGAGMMDYKNTIGVTCVWMVFSLLLMEKGMGAYACTEGNKTA</sequence>
<accession>A0A9D1R9C1</accession>
<feature type="transmembrane region" description="Helical" evidence="1">
    <location>
        <begin position="388"/>
        <end position="407"/>
    </location>
</feature>
<feature type="transmembrane region" description="Helical" evidence="1">
    <location>
        <begin position="12"/>
        <end position="31"/>
    </location>
</feature>
<comment type="caution">
    <text evidence="2">The sequence shown here is derived from an EMBL/GenBank/DDBJ whole genome shotgun (WGS) entry which is preliminary data.</text>
</comment>
<feature type="transmembrane region" description="Helical" evidence="1">
    <location>
        <begin position="416"/>
        <end position="434"/>
    </location>
</feature>
<feature type="transmembrane region" description="Helical" evidence="1">
    <location>
        <begin position="111"/>
        <end position="127"/>
    </location>
</feature>
<reference evidence="2" key="1">
    <citation type="journal article" date="2021" name="PeerJ">
        <title>Extensive microbial diversity within the chicken gut microbiome revealed by metagenomics and culture.</title>
        <authorList>
            <person name="Gilroy R."/>
            <person name="Ravi A."/>
            <person name="Getino M."/>
            <person name="Pursley I."/>
            <person name="Horton D.L."/>
            <person name="Alikhan N.F."/>
            <person name="Baker D."/>
            <person name="Gharbi K."/>
            <person name="Hall N."/>
            <person name="Watson M."/>
            <person name="Adriaenssens E.M."/>
            <person name="Foster-Nyarko E."/>
            <person name="Jarju S."/>
            <person name="Secka A."/>
            <person name="Antonio M."/>
            <person name="Oren A."/>
            <person name="Chaudhuri R.R."/>
            <person name="La Ragione R."/>
            <person name="Hildebrand F."/>
            <person name="Pallen M.J."/>
        </authorList>
    </citation>
    <scope>NUCLEOTIDE SEQUENCE</scope>
    <source>
        <strain evidence="2">CHK195-6426</strain>
    </source>
</reference>
<dbReference type="AlphaFoldDB" id="A0A9D1R9C1"/>
<organism evidence="2 3">
    <name type="scientific">Candidatus Acetatifactor stercoripullorum</name>
    <dbReference type="NCBI Taxonomy" id="2838414"/>
    <lineage>
        <taxon>Bacteria</taxon>
        <taxon>Bacillati</taxon>
        <taxon>Bacillota</taxon>
        <taxon>Clostridia</taxon>
        <taxon>Lachnospirales</taxon>
        <taxon>Lachnospiraceae</taxon>
        <taxon>Acetatifactor</taxon>
    </lineage>
</organism>
<feature type="transmembrane region" description="Helical" evidence="1">
    <location>
        <begin position="185"/>
        <end position="204"/>
    </location>
</feature>
<evidence type="ECO:0000313" key="2">
    <source>
        <dbReference type="EMBL" id="HIW82447.1"/>
    </source>
</evidence>
<gene>
    <name evidence="2" type="ORF">H9742_13175</name>
</gene>
<evidence type="ECO:0000256" key="1">
    <source>
        <dbReference type="SAM" id="Phobius"/>
    </source>
</evidence>
<proteinExistence type="predicted"/>
<keyword evidence="1" id="KW-0812">Transmembrane</keyword>
<keyword evidence="1" id="KW-1133">Transmembrane helix</keyword>
<name>A0A9D1R9C1_9FIRM</name>
<dbReference type="Proteomes" id="UP000824265">
    <property type="component" value="Unassembled WGS sequence"/>
</dbReference>
<dbReference type="EMBL" id="DXGH01000072">
    <property type="protein sequence ID" value="HIW82447.1"/>
    <property type="molecule type" value="Genomic_DNA"/>
</dbReference>
<protein>
    <submittedName>
        <fullName evidence="2">Uncharacterized protein</fullName>
    </submittedName>
</protein>
<feature type="transmembrane region" description="Helical" evidence="1">
    <location>
        <begin position="224"/>
        <end position="243"/>
    </location>
</feature>
<keyword evidence="1" id="KW-0472">Membrane</keyword>
<reference evidence="2" key="2">
    <citation type="submission" date="2021-04" db="EMBL/GenBank/DDBJ databases">
        <authorList>
            <person name="Gilroy R."/>
        </authorList>
    </citation>
    <scope>NUCLEOTIDE SEQUENCE</scope>
    <source>
        <strain evidence="2">CHK195-6426</strain>
    </source>
</reference>
<feature type="transmembrane region" description="Helical" evidence="1">
    <location>
        <begin position="446"/>
        <end position="462"/>
    </location>
</feature>
<evidence type="ECO:0000313" key="3">
    <source>
        <dbReference type="Proteomes" id="UP000824265"/>
    </source>
</evidence>
<feature type="transmembrane region" description="Helical" evidence="1">
    <location>
        <begin position="80"/>
        <end position="99"/>
    </location>
</feature>